<dbReference type="RefSeq" id="XP_040722342.1">
    <property type="nucleotide sequence ID" value="XM_040868100.1"/>
</dbReference>
<evidence type="ECO:0000256" key="2">
    <source>
        <dbReference type="ARBA" id="ARBA00011738"/>
    </source>
</evidence>
<gene>
    <name evidence="11" type="ORF">BCR37DRAFT_352044</name>
</gene>
<evidence type="ECO:0000256" key="9">
    <source>
        <dbReference type="ARBA" id="ARBA00080525"/>
    </source>
</evidence>
<evidence type="ECO:0000256" key="7">
    <source>
        <dbReference type="ARBA" id="ARBA00077894"/>
    </source>
</evidence>
<dbReference type="InterPro" id="IPR015424">
    <property type="entry name" value="PyrdxlP-dep_Trfase"/>
</dbReference>
<feature type="domain" description="Aminotransferase class I/classII large" evidence="10">
    <location>
        <begin position="89"/>
        <end position="456"/>
    </location>
</feature>
<dbReference type="EMBL" id="MCFI01000026">
    <property type="protein sequence ID" value="ORY75469.1"/>
    <property type="molecule type" value="Genomic_DNA"/>
</dbReference>
<dbReference type="Proteomes" id="UP000193685">
    <property type="component" value="Unassembled WGS sequence"/>
</dbReference>
<dbReference type="InterPro" id="IPR004839">
    <property type="entry name" value="Aminotransferase_I/II_large"/>
</dbReference>
<keyword evidence="12" id="KW-1185">Reference proteome</keyword>
<evidence type="ECO:0000256" key="3">
    <source>
        <dbReference type="ARBA" id="ARBA00022576"/>
    </source>
</evidence>
<dbReference type="InterPro" id="IPR015422">
    <property type="entry name" value="PyrdxlP-dep_Trfase_small"/>
</dbReference>
<comment type="cofactor">
    <cofactor evidence="1">
        <name>pyridoxal 5'-phosphate</name>
        <dbReference type="ChEBI" id="CHEBI:597326"/>
    </cofactor>
</comment>
<dbReference type="AlphaFoldDB" id="A0A1Y2EV86"/>
<name>A0A1Y2EV86_PROLT</name>
<dbReference type="GO" id="GO:0008483">
    <property type="term" value="F:transaminase activity"/>
    <property type="evidence" value="ECO:0007669"/>
    <property type="project" value="UniProtKB-KW"/>
</dbReference>
<keyword evidence="3" id="KW-0032">Aminotransferase</keyword>
<dbReference type="CDD" id="cd00609">
    <property type="entry name" value="AAT_like"/>
    <property type="match status" value="1"/>
</dbReference>
<evidence type="ECO:0000256" key="1">
    <source>
        <dbReference type="ARBA" id="ARBA00001933"/>
    </source>
</evidence>
<evidence type="ECO:0000313" key="11">
    <source>
        <dbReference type="EMBL" id="ORY75469.1"/>
    </source>
</evidence>
<protein>
    <recommendedName>
        <fullName evidence="7">Glutamate pyruvate transaminase</fullName>
    </recommendedName>
    <alternativeName>
        <fullName evidence="8">Glutamic--alanine transaminase</fullName>
    </alternativeName>
    <alternativeName>
        <fullName evidence="9">Glutamic--pyruvic transaminase</fullName>
    </alternativeName>
</protein>
<dbReference type="SUPFAM" id="SSF53383">
    <property type="entry name" value="PLP-dependent transferases"/>
    <property type="match status" value="1"/>
</dbReference>
<evidence type="ECO:0000313" key="12">
    <source>
        <dbReference type="Proteomes" id="UP000193685"/>
    </source>
</evidence>
<evidence type="ECO:0000256" key="5">
    <source>
        <dbReference type="ARBA" id="ARBA00022898"/>
    </source>
</evidence>
<evidence type="ECO:0000256" key="4">
    <source>
        <dbReference type="ARBA" id="ARBA00022679"/>
    </source>
</evidence>
<dbReference type="Gene3D" id="3.40.640.10">
    <property type="entry name" value="Type I PLP-dependent aspartate aminotransferase-like (Major domain)"/>
    <property type="match status" value="1"/>
</dbReference>
<proteinExistence type="inferred from homology"/>
<dbReference type="InterPro" id="IPR015421">
    <property type="entry name" value="PyrdxlP-dep_Trfase_major"/>
</dbReference>
<dbReference type="GeneID" id="63784699"/>
<reference evidence="11 12" key="1">
    <citation type="submission" date="2016-07" db="EMBL/GenBank/DDBJ databases">
        <title>Pervasive Adenine N6-methylation of Active Genes in Fungi.</title>
        <authorList>
            <consortium name="DOE Joint Genome Institute"/>
            <person name="Mondo S.J."/>
            <person name="Dannebaum R.O."/>
            <person name="Kuo R.C."/>
            <person name="Labutti K."/>
            <person name="Haridas S."/>
            <person name="Kuo A."/>
            <person name="Salamov A."/>
            <person name="Ahrendt S.R."/>
            <person name="Lipzen A."/>
            <person name="Sullivan W."/>
            <person name="Andreopoulos W.B."/>
            <person name="Clum A."/>
            <person name="Lindquist E."/>
            <person name="Daum C."/>
            <person name="Ramamoorthy G.K."/>
            <person name="Gryganskyi A."/>
            <person name="Culley D."/>
            <person name="Magnuson J.K."/>
            <person name="James T.Y."/>
            <person name="O'Malley M.A."/>
            <person name="Stajich J.E."/>
            <person name="Spatafora J.W."/>
            <person name="Visel A."/>
            <person name="Grigoriev I.V."/>
        </authorList>
    </citation>
    <scope>NUCLEOTIDE SEQUENCE [LARGE SCALE GENOMIC DNA]</scope>
    <source>
        <strain evidence="11 12">12-1054</strain>
    </source>
</reference>
<dbReference type="Gene3D" id="3.90.1150.10">
    <property type="entry name" value="Aspartate Aminotransferase, domain 1"/>
    <property type="match status" value="1"/>
</dbReference>
<dbReference type="OMA" id="FGFECPP"/>
<dbReference type="FunFam" id="1.10.287.1970:FF:000001">
    <property type="entry name" value="Alanine aminotransferase 2"/>
    <property type="match status" value="1"/>
</dbReference>
<dbReference type="STRING" id="56484.A0A1Y2EV86"/>
<comment type="similarity">
    <text evidence="6">Belongs to the class-I pyridoxal-phosphate-dependent aminotransferase family. Alanine aminotransferase subfamily.</text>
</comment>
<dbReference type="PANTHER" id="PTHR11751">
    <property type="entry name" value="ALANINE AMINOTRANSFERASE"/>
    <property type="match status" value="1"/>
</dbReference>
<dbReference type="OrthoDB" id="1732682at2759"/>
<dbReference type="PANTHER" id="PTHR11751:SF29">
    <property type="entry name" value="ALANINE TRANSAMINASE"/>
    <property type="match status" value="1"/>
</dbReference>
<comment type="subunit">
    <text evidence="2">Homodimer.</text>
</comment>
<dbReference type="Pfam" id="PF00155">
    <property type="entry name" value="Aminotran_1_2"/>
    <property type="match status" value="1"/>
</dbReference>
<keyword evidence="5" id="KW-0663">Pyridoxal phosphate</keyword>
<dbReference type="FunFam" id="3.90.1150.10:FF:000010">
    <property type="entry name" value="Alanine aminotransferase 2"/>
    <property type="match status" value="1"/>
</dbReference>
<dbReference type="FunFam" id="3.40.640.10:FF:000012">
    <property type="entry name" value="alanine aminotransferase 2"/>
    <property type="match status" value="1"/>
</dbReference>
<organism evidence="11 12">
    <name type="scientific">Protomyces lactucae-debilis</name>
    <dbReference type="NCBI Taxonomy" id="2754530"/>
    <lineage>
        <taxon>Eukaryota</taxon>
        <taxon>Fungi</taxon>
        <taxon>Dikarya</taxon>
        <taxon>Ascomycota</taxon>
        <taxon>Taphrinomycotina</taxon>
        <taxon>Taphrinomycetes</taxon>
        <taxon>Taphrinales</taxon>
        <taxon>Protomycetaceae</taxon>
        <taxon>Protomyces</taxon>
    </lineage>
</organism>
<evidence type="ECO:0000256" key="6">
    <source>
        <dbReference type="ARBA" id="ARBA00025785"/>
    </source>
</evidence>
<dbReference type="GO" id="GO:0030170">
    <property type="term" value="F:pyridoxal phosphate binding"/>
    <property type="evidence" value="ECO:0007669"/>
    <property type="project" value="InterPro"/>
</dbReference>
<evidence type="ECO:0000256" key="8">
    <source>
        <dbReference type="ARBA" id="ARBA00078532"/>
    </source>
</evidence>
<sequence length="476" mass="52725">MLDRKTINPNVLNASYAVRGELAIKAESLRNDLKEGKKYPFDSVIHANIGNPQQLDQKPLTFFRQVVSLCEYPALLDESNSEAISKLYAPDAIERAKTLLSEIGSVGAYSQSTGVPYIRQHVADYITRRDGDKVPKASVDDIFLVAGASAGVHLLMQLMIASNDVGIMIPIPQYPLYTAALALYNGTPVPYYLDEESGWSTNIDSVKSAYDDARKNGKEPRAIVVINPGNPTGGSLEEKDIKAVLQFCKEKNIVCMADEVYQANVFPDSPPFVSFRKVLLSNKDLEGVQLASLHSTSKGMVGECGQRGGYLELLNFGKEAREELYKVQSINLCAPLVGQIVVDCMVNPPIKGEPSYEQFKKEEDGIFSTLQTRAMKLYETFQKLEGFECQRPQGAMYLFPQLKLPQKAIDAAKEKGKSPDAFYCMALLEQTGICVVPGSGFGQKEGTVHFRTTFLAPGDFGERMEKFHQEFMKKYT</sequence>
<accession>A0A1Y2EV86</accession>
<comment type="caution">
    <text evidence="11">The sequence shown here is derived from an EMBL/GenBank/DDBJ whole genome shotgun (WGS) entry which is preliminary data.</text>
</comment>
<dbReference type="GO" id="GO:0042853">
    <property type="term" value="P:L-alanine catabolic process"/>
    <property type="evidence" value="ECO:0007669"/>
    <property type="project" value="UniProtKB-UniPathway"/>
</dbReference>
<keyword evidence="4 11" id="KW-0808">Transferase</keyword>
<evidence type="ECO:0000259" key="10">
    <source>
        <dbReference type="Pfam" id="PF00155"/>
    </source>
</evidence>
<dbReference type="InterPro" id="IPR045088">
    <property type="entry name" value="ALAT1/2-like"/>
</dbReference>
<dbReference type="Gene3D" id="1.10.287.1970">
    <property type="match status" value="1"/>
</dbReference>
<dbReference type="UniPathway" id="UPA00528">
    <property type="reaction ID" value="UER00586"/>
</dbReference>